<evidence type="ECO:0000313" key="4">
    <source>
        <dbReference type="RefSeq" id="XP_032837020.1"/>
    </source>
</evidence>
<dbReference type="GO" id="GO:0005730">
    <property type="term" value="C:nucleolus"/>
    <property type="evidence" value="ECO:0007669"/>
    <property type="project" value="TreeGrafter"/>
</dbReference>
<dbReference type="KEGG" id="pmrn:116958503"/>
<sequence length="346" mass="38333">MSMLAEPRRKQKWSVDPRNSAWVNDNSKFGQKMLEKMGWSSGKGLGANEQGSTNHIKVNVKNNNLGVGAAVNQEDKWIAHQDDFNQLLADLNDQHGQQEATEQVQKAAFSLEEKSKRSRKRVHYMKFAKGKDLSTRSADDLACVFGKRAKKSHGETERDAPASVQESEEEQCVSESPSPPPVEPEADDGLRTTTSALSVQEYFARKMADARRGAAAAAAAAAVEDGRSEATPGRTSRAGRKRTMAGDVPGGEEGDPRALQPPEGEDGGPELAEDAAVSVREKKKRKKDKKRRRREELEEEVERANPVEDDEESAERDLPSGDVEQARKKKKEKKKKKNKNRSRDSD</sequence>
<name>A0AAJ7XJV4_PETMA</name>
<evidence type="ECO:0000259" key="2">
    <source>
        <dbReference type="PROSITE" id="PS50174"/>
    </source>
</evidence>
<feature type="domain" description="G-patch" evidence="2">
    <location>
        <begin position="26"/>
        <end position="72"/>
    </location>
</feature>
<dbReference type="Pfam" id="PF01585">
    <property type="entry name" value="G-patch"/>
    <property type="match status" value="1"/>
</dbReference>
<dbReference type="InterPro" id="IPR000467">
    <property type="entry name" value="G_patch_dom"/>
</dbReference>
<dbReference type="GO" id="GO:0010521">
    <property type="term" value="F:telomerase inhibitor activity"/>
    <property type="evidence" value="ECO:0007669"/>
    <property type="project" value="TreeGrafter"/>
</dbReference>
<gene>
    <name evidence="4" type="primary">PINX1</name>
</gene>
<dbReference type="GO" id="GO:0003676">
    <property type="term" value="F:nucleic acid binding"/>
    <property type="evidence" value="ECO:0007669"/>
    <property type="project" value="InterPro"/>
</dbReference>
<organism evidence="3 4">
    <name type="scientific">Petromyzon marinus</name>
    <name type="common">Sea lamprey</name>
    <dbReference type="NCBI Taxonomy" id="7757"/>
    <lineage>
        <taxon>Eukaryota</taxon>
        <taxon>Metazoa</taxon>
        <taxon>Chordata</taxon>
        <taxon>Craniata</taxon>
        <taxon>Vertebrata</taxon>
        <taxon>Cyclostomata</taxon>
        <taxon>Hyperoartia</taxon>
        <taxon>Petromyzontiformes</taxon>
        <taxon>Petromyzontidae</taxon>
        <taxon>Petromyzon</taxon>
    </lineage>
</organism>
<feature type="compositionally biased region" description="Basic residues" evidence="1">
    <location>
        <begin position="327"/>
        <end position="340"/>
    </location>
</feature>
<feature type="region of interest" description="Disordered" evidence="1">
    <location>
        <begin position="149"/>
        <end position="194"/>
    </location>
</feature>
<feature type="compositionally biased region" description="Acidic residues" evidence="1">
    <location>
        <begin position="263"/>
        <end position="273"/>
    </location>
</feature>
<accession>A0AAJ7XJV4</accession>
<feature type="compositionally biased region" description="Basic residues" evidence="1">
    <location>
        <begin position="281"/>
        <end position="293"/>
    </location>
</feature>
<evidence type="ECO:0000313" key="3">
    <source>
        <dbReference type="Proteomes" id="UP001318040"/>
    </source>
</evidence>
<dbReference type="GeneID" id="116958503"/>
<feature type="compositionally biased region" description="Low complexity" evidence="1">
    <location>
        <begin position="213"/>
        <end position="222"/>
    </location>
</feature>
<protein>
    <submittedName>
        <fullName evidence="4">PIN2/TERF1-interacting telomerase inhibitor 1 isoform X1</fullName>
    </submittedName>
</protein>
<keyword evidence="3" id="KW-1185">Reference proteome</keyword>
<proteinExistence type="predicted"/>
<evidence type="ECO:0000256" key="1">
    <source>
        <dbReference type="SAM" id="MobiDB-lite"/>
    </source>
</evidence>
<feature type="region of interest" description="Disordered" evidence="1">
    <location>
        <begin position="208"/>
        <end position="346"/>
    </location>
</feature>
<dbReference type="CTD" id="54984"/>
<dbReference type="PROSITE" id="PS50174">
    <property type="entry name" value="G_PATCH"/>
    <property type="match status" value="1"/>
</dbReference>
<dbReference type="Proteomes" id="UP001318040">
    <property type="component" value="Chromosome 3"/>
</dbReference>
<dbReference type="SMART" id="SM00443">
    <property type="entry name" value="G_patch"/>
    <property type="match status" value="1"/>
</dbReference>
<dbReference type="PANTHER" id="PTHR23149">
    <property type="entry name" value="G PATCH DOMAIN CONTAINING PROTEIN"/>
    <property type="match status" value="1"/>
</dbReference>
<dbReference type="InterPro" id="IPR050656">
    <property type="entry name" value="PINX1"/>
</dbReference>
<reference evidence="4" key="1">
    <citation type="submission" date="2025-08" db="UniProtKB">
        <authorList>
            <consortium name="RefSeq"/>
        </authorList>
    </citation>
    <scope>IDENTIFICATION</scope>
    <source>
        <tissue evidence="4">Sperm</tissue>
    </source>
</reference>
<feature type="compositionally biased region" description="Acidic residues" evidence="1">
    <location>
        <begin position="297"/>
        <end position="314"/>
    </location>
</feature>
<dbReference type="RefSeq" id="XP_032837020.1">
    <property type="nucleotide sequence ID" value="XM_032981129.1"/>
</dbReference>
<dbReference type="AlphaFoldDB" id="A0AAJ7XJV4"/>
<dbReference type="PANTHER" id="PTHR23149:SF27">
    <property type="entry name" value="PIN2_TERF1-INTERACTING TELOMERASE INHIBITOR 1"/>
    <property type="match status" value="1"/>
</dbReference>